<evidence type="ECO:0000313" key="1">
    <source>
        <dbReference type="EMBL" id="MBD4338827.1"/>
    </source>
</evidence>
<dbReference type="RefSeq" id="WP_015463376.1">
    <property type="nucleotide sequence ID" value="NZ_CM007619.1"/>
</dbReference>
<dbReference type="AlphaFoldDB" id="A0A7U2MC34"/>
<dbReference type="GeneID" id="66913603"/>
<proteinExistence type="predicted"/>
<reference evidence="1" key="1">
    <citation type="submission" date="2020-01" db="EMBL/GenBank/DDBJ databases">
        <authorList>
            <person name="Richard D."/>
        </authorList>
    </citation>
    <scope>NUCLEOTIDE SEQUENCE</scope>
    <source>
        <strain evidence="1">JP541</strain>
    </source>
</reference>
<gene>
    <name evidence="1" type="ORF">GUH15_22780</name>
</gene>
<evidence type="ECO:0000313" key="2">
    <source>
        <dbReference type="Proteomes" id="UP000653002"/>
    </source>
</evidence>
<comment type="caution">
    <text evidence="1">The sequence shown here is derived from an EMBL/GenBank/DDBJ whole genome shotgun (WGS) entry which is preliminary data.</text>
</comment>
<organism evidence="1 2">
    <name type="scientific">Xanthomonas citri pv. citri</name>
    <dbReference type="NCBI Taxonomy" id="611301"/>
    <lineage>
        <taxon>Bacteria</taxon>
        <taxon>Pseudomonadati</taxon>
        <taxon>Pseudomonadota</taxon>
        <taxon>Gammaproteobacteria</taxon>
        <taxon>Lysobacterales</taxon>
        <taxon>Lysobacteraceae</taxon>
        <taxon>Xanthomonas</taxon>
    </lineage>
</organism>
<accession>A0A7U2MC34</accession>
<name>A0A7U2MC34_XANCI</name>
<sequence length="53" mass="5758">MDTSESAIFHGLEMSRKSWAYHFPFDLANMLPRRPTAAAAAAVAQAAREVAHG</sequence>
<dbReference type="Proteomes" id="UP000653002">
    <property type="component" value="Unassembled WGS sequence"/>
</dbReference>
<dbReference type="EMBL" id="JAABFR010001748">
    <property type="protein sequence ID" value="MBD4338827.1"/>
    <property type="molecule type" value="Genomic_DNA"/>
</dbReference>
<protein>
    <submittedName>
        <fullName evidence="1">Uncharacterized protein</fullName>
    </submittedName>
</protein>